<gene>
    <name evidence="1" type="ORF">HERILL_LOCUS8268</name>
</gene>
<reference evidence="1 2" key="1">
    <citation type="submission" date="2020-11" db="EMBL/GenBank/DDBJ databases">
        <authorList>
            <person name="Wallbank WR R."/>
            <person name="Pardo Diaz C."/>
            <person name="Kozak K."/>
            <person name="Martin S."/>
            <person name="Jiggins C."/>
            <person name="Moest M."/>
            <person name="Warren A I."/>
            <person name="Generalovic N T."/>
            <person name="Byers J.R.P. K."/>
            <person name="Montejo-Kovacevich G."/>
            <person name="Yen C E."/>
        </authorList>
    </citation>
    <scope>NUCLEOTIDE SEQUENCE [LARGE SCALE GENOMIC DNA]</scope>
</reference>
<name>A0A7R8UQZ7_HERIL</name>
<sequence length="142" mass="15916">MNPADVLTRPMSPTKLKDCNLWFFGLLFLHSNEQGGSTAYTSSIVEDDIECKVSTLTASPSTYFIFQIQHGNSFGRKLRNTGDSAINADANTKASPIQLTYWRKKRENRLYSALSEPSNNKTSRTKSASYKSLENCFIPPTH</sequence>
<proteinExistence type="predicted"/>
<dbReference type="AlphaFoldDB" id="A0A7R8UQZ7"/>
<dbReference type="Proteomes" id="UP000594454">
    <property type="component" value="Chromosome 3"/>
</dbReference>
<dbReference type="EMBL" id="LR899011">
    <property type="protein sequence ID" value="CAD7085424.1"/>
    <property type="molecule type" value="Genomic_DNA"/>
</dbReference>
<protein>
    <submittedName>
        <fullName evidence="1">Uncharacterized protein</fullName>
    </submittedName>
</protein>
<organism evidence="1 2">
    <name type="scientific">Hermetia illucens</name>
    <name type="common">Black soldier fly</name>
    <dbReference type="NCBI Taxonomy" id="343691"/>
    <lineage>
        <taxon>Eukaryota</taxon>
        <taxon>Metazoa</taxon>
        <taxon>Ecdysozoa</taxon>
        <taxon>Arthropoda</taxon>
        <taxon>Hexapoda</taxon>
        <taxon>Insecta</taxon>
        <taxon>Pterygota</taxon>
        <taxon>Neoptera</taxon>
        <taxon>Endopterygota</taxon>
        <taxon>Diptera</taxon>
        <taxon>Brachycera</taxon>
        <taxon>Stratiomyomorpha</taxon>
        <taxon>Stratiomyidae</taxon>
        <taxon>Hermetiinae</taxon>
        <taxon>Hermetia</taxon>
    </lineage>
</organism>
<evidence type="ECO:0000313" key="2">
    <source>
        <dbReference type="Proteomes" id="UP000594454"/>
    </source>
</evidence>
<keyword evidence="2" id="KW-1185">Reference proteome</keyword>
<evidence type="ECO:0000313" key="1">
    <source>
        <dbReference type="EMBL" id="CAD7085424.1"/>
    </source>
</evidence>
<accession>A0A7R8UQZ7</accession>
<dbReference type="InParanoid" id="A0A7R8UQZ7"/>